<reference evidence="8 9" key="1">
    <citation type="journal article" date="2019" name="ISME J.">
        <title>Isolation and characterization of a thermophilic sulfur- and iron-reducing thaumarchaeote from a terrestrial acidic hot spring.</title>
        <authorList>
            <person name="Kato S."/>
            <person name="Itoh T."/>
            <person name="Yuki M."/>
            <person name="Nagamori M."/>
            <person name="Ohnishi M."/>
            <person name="Uematsu K."/>
            <person name="Suzuki K."/>
            <person name="Takashina T."/>
            <person name="Ohkuma M."/>
        </authorList>
    </citation>
    <scope>NUCLEOTIDE SEQUENCE [LARGE SCALE GENOMIC DNA]</scope>
    <source>
        <strain evidence="8 9">NAS-02</strain>
    </source>
</reference>
<dbReference type="AlphaFoldDB" id="A0A4P2VDV9"/>
<dbReference type="SUPFAM" id="SSF47113">
    <property type="entry name" value="Histone-fold"/>
    <property type="match status" value="1"/>
</dbReference>
<keyword evidence="5" id="KW-0963">Cytoplasm</keyword>
<dbReference type="GO" id="GO:0046982">
    <property type="term" value="F:protein heterodimerization activity"/>
    <property type="evidence" value="ECO:0007669"/>
    <property type="project" value="InterPro"/>
</dbReference>
<dbReference type="RefSeq" id="WP_174449011.1">
    <property type="nucleotide sequence ID" value="NZ_AP018732.1"/>
</dbReference>
<dbReference type="Pfam" id="PF00808">
    <property type="entry name" value="CBFD_NFYB_HMF"/>
    <property type="match status" value="1"/>
</dbReference>
<dbReference type="PANTHER" id="PTHR47828">
    <property type="entry name" value="ARCHAEAL HISTONE A"/>
    <property type="match status" value="1"/>
</dbReference>
<comment type="subcellular location">
    <subcellularLocation>
        <location evidence="1">Chromosome</location>
    </subcellularLocation>
    <subcellularLocation>
        <location evidence="2">Cytoplasm</location>
    </subcellularLocation>
</comment>
<organism evidence="8 9">
    <name type="scientific">Conexivisphaera calida</name>
    <dbReference type="NCBI Taxonomy" id="1874277"/>
    <lineage>
        <taxon>Archaea</taxon>
        <taxon>Nitrososphaerota</taxon>
        <taxon>Conexivisphaeria</taxon>
        <taxon>Conexivisphaerales</taxon>
        <taxon>Conexivisphaeraceae</taxon>
        <taxon>Conexivisphaera</taxon>
    </lineage>
</organism>
<dbReference type="InterPro" id="IPR003958">
    <property type="entry name" value="CBFA_NFYB_domain"/>
</dbReference>
<evidence type="ECO:0000256" key="3">
    <source>
        <dbReference type="ARBA" id="ARBA00008264"/>
    </source>
</evidence>
<dbReference type="OrthoDB" id="7514at2157"/>
<evidence type="ECO:0000313" key="9">
    <source>
        <dbReference type="Proteomes" id="UP000509448"/>
    </source>
</evidence>
<dbReference type="InterPro" id="IPR050004">
    <property type="entry name" value="HmfB-like"/>
</dbReference>
<dbReference type="InterPro" id="IPR050947">
    <property type="entry name" value="Archaeal_histone_HMF"/>
</dbReference>
<dbReference type="GeneID" id="55585240"/>
<dbReference type="Proteomes" id="UP000509448">
    <property type="component" value="Chromosome"/>
</dbReference>
<evidence type="ECO:0000256" key="4">
    <source>
        <dbReference type="ARBA" id="ARBA00022454"/>
    </source>
</evidence>
<dbReference type="EMBL" id="AP018732">
    <property type="protein sequence ID" value="BBE42816.1"/>
    <property type="molecule type" value="Genomic_DNA"/>
</dbReference>
<evidence type="ECO:0000256" key="5">
    <source>
        <dbReference type="ARBA" id="ARBA00022490"/>
    </source>
</evidence>
<evidence type="ECO:0000256" key="6">
    <source>
        <dbReference type="ARBA" id="ARBA00023125"/>
    </source>
</evidence>
<dbReference type="NCBIfam" id="NF043032">
    <property type="entry name" value="archaea_histone"/>
    <property type="match status" value="1"/>
</dbReference>
<keyword evidence="4" id="KW-0158">Chromosome</keyword>
<name>A0A4P2VDV9_9ARCH</name>
<proteinExistence type="inferred from homology"/>
<dbReference type="GO" id="GO:0005694">
    <property type="term" value="C:chromosome"/>
    <property type="evidence" value="ECO:0007669"/>
    <property type="project" value="UniProtKB-SubCell"/>
</dbReference>
<dbReference type="Gene3D" id="1.10.20.10">
    <property type="entry name" value="Histone, subunit A"/>
    <property type="match status" value="1"/>
</dbReference>
<accession>A0A4P2VDV9</accession>
<dbReference type="PANTHER" id="PTHR47828:SF1">
    <property type="entry name" value="ARCHAEAL HISTONE A"/>
    <property type="match status" value="1"/>
</dbReference>
<dbReference type="GO" id="GO:0005737">
    <property type="term" value="C:cytoplasm"/>
    <property type="evidence" value="ECO:0007669"/>
    <property type="project" value="UniProtKB-SubCell"/>
</dbReference>
<dbReference type="GO" id="GO:0003677">
    <property type="term" value="F:DNA binding"/>
    <property type="evidence" value="ECO:0007669"/>
    <property type="project" value="UniProtKB-KW"/>
</dbReference>
<gene>
    <name evidence="8" type="ORF">NAS2_1429</name>
</gene>
<dbReference type="KEGG" id="ccai:NAS2_1429"/>
<evidence type="ECO:0000259" key="7">
    <source>
        <dbReference type="Pfam" id="PF00808"/>
    </source>
</evidence>
<evidence type="ECO:0000256" key="2">
    <source>
        <dbReference type="ARBA" id="ARBA00004496"/>
    </source>
</evidence>
<protein>
    <submittedName>
        <fullName evidence="8">Archaeal histone</fullName>
    </submittedName>
</protein>
<sequence length="73" mass="7954">MSEPDFGAAAIYRIFKKAGAERVGEDAIEDFRGALEDIGLDIAKRAVEFATHAGRKTVKSSDVKLAIKTYLSH</sequence>
<comment type="similarity">
    <text evidence="3">Belongs to the archaeal histone HMF family.</text>
</comment>
<evidence type="ECO:0000256" key="1">
    <source>
        <dbReference type="ARBA" id="ARBA00004286"/>
    </source>
</evidence>
<evidence type="ECO:0000313" key="8">
    <source>
        <dbReference type="EMBL" id="BBE42816.1"/>
    </source>
</evidence>
<keyword evidence="6" id="KW-0238">DNA-binding</keyword>
<keyword evidence="9" id="KW-1185">Reference proteome</keyword>
<feature type="domain" description="Transcription factor CBF/NF-Y/archaeal histone" evidence="7">
    <location>
        <begin position="8"/>
        <end position="67"/>
    </location>
</feature>
<dbReference type="InterPro" id="IPR009072">
    <property type="entry name" value="Histone-fold"/>
</dbReference>
<dbReference type="CDD" id="cd22909">
    <property type="entry name" value="HFD_archaea_histone-like"/>
    <property type="match status" value="1"/>
</dbReference>